<dbReference type="RefSeq" id="WP_044694369.1">
    <property type="nucleotide sequence ID" value="NZ_CDRQ01000102.1"/>
</dbReference>
<feature type="compositionally biased region" description="Low complexity" evidence="1">
    <location>
        <begin position="29"/>
        <end position="40"/>
    </location>
</feature>
<dbReference type="InterPro" id="IPR036465">
    <property type="entry name" value="vWFA_dom_sf"/>
</dbReference>
<dbReference type="CDD" id="cd01465">
    <property type="entry name" value="vWA_subgroup"/>
    <property type="match status" value="1"/>
</dbReference>
<dbReference type="InterPro" id="IPR002035">
    <property type="entry name" value="VWF_A"/>
</dbReference>
<dbReference type="SMART" id="SM00327">
    <property type="entry name" value="VWA"/>
    <property type="match status" value="1"/>
</dbReference>
<name>A0A8T6Q4H8_ECOLX</name>
<sequence length="581" mass="64092">MRNKNIIMLLISSLILSGCGPEPEDKESQQQQPSTPSDQQVLVAQQAAIKEVEQSAAAAKAAADAKALVQQEVQQYSDKQTLQGRLQEAPTFARAAKANATHIANPGTARYQQFDDNPVKQVAQNPLVTFSLDVDTGSYANVRRFLNQGLLPPPDAVRVEEVVNYFPSDWDIKDKQSIPASKPIPFAMRYELAPAPWNEQRTLLKVDILAKDRKSKELPASNLVFLIDTSGSMISDERLPLIQSSLKLLVKELREQDNIAIVTYAGDSRIALPSISGSHKAEINAAIDSLDAEGSTNGGAGLEMAYQQAAKGFIKGGINRILLATDGDFNVGIDDPKSIESMVKKQRESGVTLSTLGVGDSNYNEAMMVRIADVGNGNYSYIDTLSEAQKVLNSEMRQTLITVAKDVKAQIEFNPAWVTEYRQIGYEKRQLRAEDFNNDNVDAGDIGAGKHITLLFELTLKGQKASIDKLRYAPDNKSAKSDKTKELAWLKIRWKSPQGKESQLVEFPLAFAIKAPSEDMRFRAAVAAYGQKLRGSEYLNNTSWQQIKQWAQKAKGEDPQGYRAEFIRLIGLAKDLDNSQN</sequence>
<evidence type="ECO:0000313" key="4">
    <source>
        <dbReference type="Proteomes" id="UP000471360"/>
    </source>
</evidence>
<evidence type="ECO:0000313" key="3">
    <source>
        <dbReference type="EMBL" id="NEN69158.1"/>
    </source>
</evidence>
<dbReference type="EMBL" id="JAAGYP010000002">
    <property type="protein sequence ID" value="NEN69158.1"/>
    <property type="molecule type" value="Genomic_DNA"/>
</dbReference>
<dbReference type="PROSITE" id="PS50234">
    <property type="entry name" value="VWFA"/>
    <property type="match status" value="1"/>
</dbReference>
<protein>
    <submittedName>
        <fullName evidence="3">VWA domain-containing protein</fullName>
    </submittedName>
</protein>
<proteinExistence type="predicted"/>
<evidence type="ECO:0000256" key="1">
    <source>
        <dbReference type="SAM" id="MobiDB-lite"/>
    </source>
</evidence>
<reference evidence="3 4" key="1">
    <citation type="submission" date="2020-02" db="EMBL/GenBank/DDBJ databases">
        <authorList>
            <person name="Subbiah M."/>
            <person name="Call D."/>
        </authorList>
    </citation>
    <scope>NUCLEOTIDE SEQUENCE [LARGE SCALE GENOMIC DNA]</scope>
    <source>
        <strain evidence="3 4">8375wB1</strain>
    </source>
</reference>
<gene>
    <name evidence="3" type="ORF">G3W53_02890</name>
</gene>
<dbReference type="Proteomes" id="UP000471360">
    <property type="component" value="Unassembled WGS sequence"/>
</dbReference>
<dbReference type="PANTHER" id="PTHR10166:SF37">
    <property type="entry name" value="STOLID, ISOFORM H"/>
    <property type="match status" value="1"/>
</dbReference>
<accession>A0A8T6Q4H8</accession>
<organism evidence="3 4">
    <name type="scientific">Escherichia coli</name>
    <dbReference type="NCBI Taxonomy" id="562"/>
    <lineage>
        <taxon>Bacteria</taxon>
        <taxon>Pseudomonadati</taxon>
        <taxon>Pseudomonadota</taxon>
        <taxon>Gammaproteobacteria</taxon>
        <taxon>Enterobacterales</taxon>
        <taxon>Enterobacteriaceae</taxon>
        <taxon>Escherichia</taxon>
    </lineage>
</organism>
<dbReference type="InterPro" id="IPR051173">
    <property type="entry name" value="Ca_channel_alpha-2/delta"/>
</dbReference>
<dbReference type="Pfam" id="PF12450">
    <property type="entry name" value="vWF_A"/>
    <property type="match status" value="1"/>
</dbReference>
<dbReference type="InterPro" id="IPR022156">
    <property type="entry name" value="Uncharacterised_YfbK_N"/>
</dbReference>
<dbReference type="AlphaFoldDB" id="A0A8T6Q4H8"/>
<dbReference type="Gene3D" id="3.40.50.410">
    <property type="entry name" value="von Willebrand factor, type A domain"/>
    <property type="match status" value="1"/>
</dbReference>
<dbReference type="InterPro" id="IPR021908">
    <property type="entry name" value="YfbK_C"/>
</dbReference>
<dbReference type="Pfam" id="PF00092">
    <property type="entry name" value="VWA"/>
    <property type="match status" value="1"/>
</dbReference>
<dbReference type="PROSITE" id="PS51257">
    <property type="entry name" value="PROKAR_LIPOPROTEIN"/>
    <property type="match status" value="1"/>
</dbReference>
<dbReference type="PANTHER" id="PTHR10166">
    <property type="entry name" value="VOLTAGE-DEPENDENT CALCIUM CHANNEL SUBUNIT ALPHA-2/DELTA-RELATED"/>
    <property type="match status" value="1"/>
</dbReference>
<dbReference type="SUPFAM" id="SSF53300">
    <property type="entry name" value="vWA-like"/>
    <property type="match status" value="1"/>
</dbReference>
<feature type="domain" description="VWFA" evidence="2">
    <location>
        <begin position="222"/>
        <end position="400"/>
    </location>
</feature>
<dbReference type="Pfam" id="PF12034">
    <property type="entry name" value="YfbK_C"/>
    <property type="match status" value="1"/>
</dbReference>
<feature type="region of interest" description="Disordered" evidence="1">
    <location>
        <begin position="19"/>
        <end position="42"/>
    </location>
</feature>
<evidence type="ECO:0000259" key="2">
    <source>
        <dbReference type="PROSITE" id="PS50234"/>
    </source>
</evidence>
<comment type="caution">
    <text evidence="3">The sequence shown here is derived from an EMBL/GenBank/DDBJ whole genome shotgun (WGS) entry which is preliminary data.</text>
</comment>